<dbReference type="GO" id="GO:0005874">
    <property type="term" value="C:microtubule"/>
    <property type="evidence" value="ECO:0007669"/>
    <property type="project" value="UniProtKB-KW"/>
</dbReference>
<feature type="domain" description="Gamma tubulin complex component protein N-terminal" evidence="7">
    <location>
        <begin position="371"/>
        <end position="619"/>
    </location>
</feature>
<dbReference type="GO" id="GO:0000278">
    <property type="term" value="P:mitotic cell cycle"/>
    <property type="evidence" value="ECO:0007669"/>
    <property type="project" value="TreeGrafter"/>
</dbReference>
<name>E1ZJM4_CHLVA</name>
<dbReference type="KEGG" id="cvr:CHLNCDRAFT_58369"/>
<dbReference type="GO" id="GO:0007020">
    <property type="term" value="P:microtubule nucleation"/>
    <property type="evidence" value="ECO:0007669"/>
    <property type="project" value="InterPro"/>
</dbReference>
<dbReference type="STRING" id="554065.E1ZJM4"/>
<dbReference type="GO" id="GO:0000922">
    <property type="term" value="C:spindle pole"/>
    <property type="evidence" value="ECO:0007669"/>
    <property type="project" value="InterPro"/>
</dbReference>
<protein>
    <recommendedName>
        <fullName evidence="7">Gamma tubulin complex component protein N-terminal domain-containing protein</fullName>
    </recommendedName>
</protein>
<dbReference type="Pfam" id="PF17681">
    <property type="entry name" value="GCP_N_terminal"/>
    <property type="match status" value="1"/>
</dbReference>
<feature type="coiled-coil region" evidence="5">
    <location>
        <begin position="1529"/>
        <end position="1585"/>
    </location>
</feature>
<reference evidence="8 9" key="1">
    <citation type="journal article" date="2010" name="Plant Cell">
        <title>The Chlorella variabilis NC64A genome reveals adaptation to photosymbiosis, coevolution with viruses, and cryptic sex.</title>
        <authorList>
            <person name="Blanc G."/>
            <person name="Duncan G."/>
            <person name="Agarkova I."/>
            <person name="Borodovsky M."/>
            <person name="Gurnon J."/>
            <person name="Kuo A."/>
            <person name="Lindquist E."/>
            <person name="Lucas S."/>
            <person name="Pangilinan J."/>
            <person name="Polle J."/>
            <person name="Salamov A."/>
            <person name="Terry A."/>
            <person name="Yamada T."/>
            <person name="Dunigan D.D."/>
            <person name="Grigoriev I.V."/>
            <person name="Claverie J.M."/>
            <person name="Van Etten J.L."/>
        </authorList>
    </citation>
    <scope>NUCLEOTIDE SEQUENCE [LARGE SCALE GENOMIC DNA]</scope>
    <source>
        <strain evidence="8 9">NC64A</strain>
    </source>
</reference>
<dbReference type="GO" id="GO:0000930">
    <property type="term" value="C:gamma-tubulin complex"/>
    <property type="evidence" value="ECO:0007669"/>
    <property type="project" value="TreeGrafter"/>
</dbReference>
<dbReference type="EMBL" id="GL433849">
    <property type="protein sequence ID" value="EFN53890.1"/>
    <property type="molecule type" value="Genomic_DNA"/>
</dbReference>
<dbReference type="Proteomes" id="UP000008141">
    <property type="component" value="Unassembled WGS sequence"/>
</dbReference>
<keyword evidence="5" id="KW-0175">Coiled coil</keyword>
<dbReference type="InterPro" id="IPR042241">
    <property type="entry name" value="GCP_C_sf"/>
</dbReference>
<keyword evidence="9" id="KW-1185">Reference proteome</keyword>
<dbReference type="GO" id="GO:0031122">
    <property type="term" value="P:cytoplasmic microtubule organization"/>
    <property type="evidence" value="ECO:0007669"/>
    <property type="project" value="TreeGrafter"/>
</dbReference>
<evidence type="ECO:0000313" key="8">
    <source>
        <dbReference type="EMBL" id="EFN53890.1"/>
    </source>
</evidence>
<organism evidence="9">
    <name type="scientific">Chlorella variabilis</name>
    <name type="common">Green alga</name>
    <dbReference type="NCBI Taxonomy" id="554065"/>
    <lineage>
        <taxon>Eukaryota</taxon>
        <taxon>Viridiplantae</taxon>
        <taxon>Chlorophyta</taxon>
        <taxon>core chlorophytes</taxon>
        <taxon>Trebouxiophyceae</taxon>
        <taxon>Chlorellales</taxon>
        <taxon>Chlorellaceae</taxon>
        <taxon>Chlorella clade</taxon>
        <taxon>Chlorella</taxon>
    </lineage>
</organism>
<dbReference type="PANTHER" id="PTHR19302">
    <property type="entry name" value="GAMMA TUBULIN COMPLEX PROTEIN"/>
    <property type="match status" value="1"/>
</dbReference>
<dbReference type="eggNOG" id="KOG2000">
    <property type="taxonomic scope" value="Eukaryota"/>
</dbReference>
<dbReference type="GO" id="GO:0043015">
    <property type="term" value="F:gamma-tubulin binding"/>
    <property type="evidence" value="ECO:0007669"/>
    <property type="project" value="InterPro"/>
</dbReference>
<feature type="compositionally biased region" description="Low complexity" evidence="6">
    <location>
        <begin position="1014"/>
        <end position="1023"/>
    </location>
</feature>
<feature type="compositionally biased region" description="Low complexity" evidence="6">
    <location>
        <begin position="877"/>
        <end position="899"/>
    </location>
</feature>
<proteinExistence type="predicted"/>
<feature type="region of interest" description="Disordered" evidence="6">
    <location>
        <begin position="869"/>
        <end position="899"/>
    </location>
</feature>
<dbReference type="GO" id="GO:0051321">
    <property type="term" value="P:meiotic cell cycle"/>
    <property type="evidence" value="ECO:0007669"/>
    <property type="project" value="TreeGrafter"/>
</dbReference>
<evidence type="ECO:0000256" key="5">
    <source>
        <dbReference type="SAM" id="Coils"/>
    </source>
</evidence>
<feature type="compositionally biased region" description="Low complexity" evidence="6">
    <location>
        <begin position="1358"/>
        <end position="1373"/>
    </location>
</feature>
<feature type="region of interest" description="Disordered" evidence="6">
    <location>
        <begin position="911"/>
        <end position="1023"/>
    </location>
</feature>
<evidence type="ECO:0000313" key="9">
    <source>
        <dbReference type="Proteomes" id="UP000008141"/>
    </source>
</evidence>
<evidence type="ECO:0000256" key="2">
    <source>
        <dbReference type="ARBA" id="ARBA00022490"/>
    </source>
</evidence>
<comment type="subcellular location">
    <subcellularLocation>
        <location evidence="1">Cytoplasm</location>
        <location evidence="1">Cytoskeleton</location>
    </subcellularLocation>
</comment>
<keyword evidence="2" id="KW-0963">Cytoplasm</keyword>
<accession>E1ZJM4</accession>
<feature type="compositionally biased region" description="Low complexity" evidence="6">
    <location>
        <begin position="988"/>
        <end position="1006"/>
    </location>
</feature>
<evidence type="ECO:0000256" key="3">
    <source>
        <dbReference type="ARBA" id="ARBA00022701"/>
    </source>
</evidence>
<keyword evidence="3" id="KW-0493">Microtubule</keyword>
<feature type="compositionally biased region" description="Low complexity" evidence="6">
    <location>
        <begin position="1385"/>
        <end position="1396"/>
    </location>
</feature>
<gene>
    <name evidence="8" type="ORF">CHLNCDRAFT_58369</name>
</gene>
<dbReference type="InterPro" id="IPR007259">
    <property type="entry name" value="GCP"/>
</dbReference>
<dbReference type="RefSeq" id="XP_005845992.1">
    <property type="nucleotide sequence ID" value="XM_005845930.1"/>
</dbReference>
<evidence type="ECO:0000256" key="1">
    <source>
        <dbReference type="ARBA" id="ARBA00004245"/>
    </source>
</evidence>
<dbReference type="PROSITE" id="PS50096">
    <property type="entry name" value="IQ"/>
    <property type="match status" value="1"/>
</dbReference>
<dbReference type="GO" id="GO:0051225">
    <property type="term" value="P:spindle assembly"/>
    <property type="evidence" value="ECO:0007669"/>
    <property type="project" value="TreeGrafter"/>
</dbReference>
<dbReference type="GO" id="GO:0051011">
    <property type="term" value="F:microtubule minus-end binding"/>
    <property type="evidence" value="ECO:0007669"/>
    <property type="project" value="TreeGrafter"/>
</dbReference>
<dbReference type="Gene3D" id="1.20.120.1900">
    <property type="entry name" value="Gamma-tubulin complex, C-terminal domain"/>
    <property type="match status" value="1"/>
</dbReference>
<evidence type="ECO:0000259" key="7">
    <source>
        <dbReference type="Pfam" id="PF17681"/>
    </source>
</evidence>
<evidence type="ECO:0000256" key="6">
    <source>
        <dbReference type="SAM" id="MobiDB-lite"/>
    </source>
</evidence>
<sequence>MEELAAAELDVQVLLRRLCRSISTAEVISARADPDIINQLQPQLKDIALSVLLGLHPEAAPRYVPPDGREQQAVAGIAAAAQQLRQSGYAGLAYSLQAATASLQSCGTFRLLGSLTEAETGAAAVLPLTEHASLLGLLLALAGTCPSLRQQRFTFQVEEAAAPATAPHQQPGDDPTLAAVPAAAAAAAATLSTSVFSEAPDPFALTDGSAAVAVLLPQELGLPSEAFAGAEDVQDLCSGLDSRPVWSPAAASSLPPPRAAVWLPVPASLLELQRDGRRGAPPGPLGLPLSLLCMDDEPGSCTLFSPDAAAGWDAASDCGDAASADSVQPHCPAGGGGAGESGAAAPGGTPERHLGLSCQLWSLGEVELAHQALLALQGVGTSLLRLQALLREPGALPRRAITGLLRSLAAAGELRQRLHEFVAAFSCGGGPCSPARGPTGSGGGGGTRCSEEDPVQQAFAAAVAQVLQRQSAALQQLEQQQACSWVQTVAVGGTPGRRFHGRGPSLLQVALHTRRLQLQLRSLADLCWCSLAAGADGSGNAGIASAASGPGLDPQPAQPELGGSWLWQQGFPAGTELLDYLYRRANEADDADSPMLRFLFVQAIQPYLRHMHAWAFTPHVVSREFGMAGDKELLTLDFLPPAERQATALVPADPPAFFAPLHAAFMRAGSQLRLLHSLEHHGRHLAHRLAGIAEQEVLQRQHSGAGPAGAAGAAVQAPGTAHSFTSFSALLPGPAASAGPFDAAAAAGAELLAEPREPWISLACGSASAEADTADGSQDLQLSSSSLRRAVEISQEQDSTRAAAVDAWLGTLALQRRLAEHAAASEQLGRAAAQRERTAERAALQAAALSRQQSSKAALLQEQQAAVAERRARRASEQAQQEAADRQLQAQAARQQHSAALAELEQALGRAGLGGTHPPAAAAGGRETQAGEAQPAAAPAQGHLAQPAGSSEAQQQPAAGDPPAPAHPALPAGLPTLKTRSRQRFADEQQQQQQQENAVPPAAQAQGGAGAAGAAGSRQPLAPGQAGLQAAAPLLPGLPYAASAELQHQMALSSLADLEGGGGGEAEDALAPLPAVLETSITHSVLSQYRAVSRACVRLFLDEFKVLEHLEALRRFFFQGAGDWAEALVQRLGAHADSLLPLASHQADAMLEDAARDTLQGYAAVFSWMVRLRRAEQLLRAAAPPLAAQPKSSADLLLSEEEADKAHRRVQALRAFRFGAAQFVTALQAFLQSRTTGDAWAHLLAKLMVSSEEVAATLISRQPSALMTGLLSRMNSLGPTGKAAHKLAQQMSRALSASLPGSPTAAAGAGNGQLARFNSLLAAAGAGSAPTSAAGTPRAGAAAEAAAAASARQLSRFAGKPATGTGGPFAAAADQDGSTAQRWDPSATSTPTAAATAGGGGGLPLSAQTSFTSAMLGQAAAEASSAGGVADLDAAAWAHHFQRSQQGIADLQELLDLHRRYVRQASEECLTFGGSLAVREAVEGCLQCLVTFAYKLLGTVRSGAGRRLEETWTQALRLDAAWAPLAASMADFEARAQQLQELLADASSRSVLAELQLDFNGFYARRRQQRQRQQERQEAGQQQGEA</sequence>
<feature type="compositionally biased region" description="Low complexity" evidence="6">
    <location>
        <begin position="916"/>
        <end position="959"/>
    </location>
</feature>
<dbReference type="GeneID" id="17353419"/>
<dbReference type="InParanoid" id="E1ZJM4"/>
<feature type="region of interest" description="Disordered" evidence="6">
    <location>
        <begin position="323"/>
        <end position="350"/>
    </location>
</feature>
<dbReference type="PANTHER" id="PTHR19302:SF59">
    <property type="entry name" value="HYPOTHETICAL GAMMA-TUBULIN COMPLEX"/>
    <property type="match status" value="1"/>
</dbReference>
<dbReference type="OrthoDB" id="513509at2759"/>
<evidence type="ECO:0000256" key="4">
    <source>
        <dbReference type="ARBA" id="ARBA00023212"/>
    </source>
</evidence>
<keyword evidence="4" id="KW-0206">Cytoskeleton</keyword>
<dbReference type="InterPro" id="IPR041470">
    <property type="entry name" value="GCP_N"/>
</dbReference>
<feature type="region of interest" description="Disordered" evidence="6">
    <location>
        <begin position="1358"/>
        <end position="1401"/>
    </location>
</feature>